<dbReference type="GO" id="GO:1902201">
    <property type="term" value="P:negative regulation of bacterial-type flagellum-dependent cell motility"/>
    <property type="evidence" value="ECO:0007669"/>
    <property type="project" value="TreeGrafter"/>
</dbReference>
<dbReference type="GO" id="GO:0052621">
    <property type="term" value="F:diguanylate cyclase activity"/>
    <property type="evidence" value="ECO:0007669"/>
    <property type="project" value="TreeGrafter"/>
</dbReference>
<dbReference type="Gene3D" id="3.30.450.20">
    <property type="entry name" value="PAS domain"/>
    <property type="match status" value="1"/>
</dbReference>
<dbReference type="Gene3D" id="3.30.70.270">
    <property type="match status" value="1"/>
</dbReference>
<gene>
    <name evidence="8" type="ORF">SAMN06275492_1593</name>
</gene>
<protein>
    <submittedName>
        <fullName evidence="8">Two-component system, sensor histidine kinase ChiS</fullName>
    </submittedName>
</protein>
<keyword evidence="4 6" id="KW-1133">Transmembrane helix</keyword>
<dbReference type="SUPFAM" id="SSF103190">
    <property type="entry name" value="Sensory domain-like"/>
    <property type="match status" value="1"/>
</dbReference>
<comment type="subcellular location">
    <subcellularLocation>
        <location evidence="1">Cell membrane</location>
        <topology evidence="1">Multi-pass membrane protein</topology>
    </subcellularLocation>
</comment>
<dbReference type="STRING" id="561720.SAMN06275492_1593"/>
<organism evidence="8 9">
    <name type="scientific">Dethiosulfovibrio salsuginis</name>
    <dbReference type="NCBI Taxonomy" id="561720"/>
    <lineage>
        <taxon>Bacteria</taxon>
        <taxon>Thermotogati</taxon>
        <taxon>Synergistota</taxon>
        <taxon>Synergistia</taxon>
        <taxon>Synergistales</taxon>
        <taxon>Dethiosulfovibrionaceae</taxon>
        <taxon>Dethiosulfovibrio</taxon>
    </lineage>
</organism>
<dbReference type="FunFam" id="3.30.70.270:FF:000001">
    <property type="entry name" value="Diguanylate cyclase domain protein"/>
    <property type="match status" value="1"/>
</dbReference>
<keyword evidence="9" id="KW-1185">Reference proteome</keyword>
<name>A0A1X7LDK4_9BACT</name>
<dbReference type="GO" id="GO:0016301">
    <property type="term" value="F:kinase activity"/>
    <property type="evidence" value="ECO:0007669"/>
    <property type="project" value="UniProtKB-KW"/>
</dbReference>
<dbReference type="InterPro" id="IPR029787">
    <property type="entry name" value="Nucleotide_cyclase"/>
</dbReference>
<reference evidence="9" key="1">
    <citation type="submission" date="2017-04" db="EMBL/GenBank/DDBJ databases">
        <authorList>
            <person name="Varghese N."/>
            <person name="Submissions S."/>
        </authorList>
    </citation>
    <scope>NUCLEOTIDE SEQUENCE [LARGE SCALE GENOMIC DNA]</scope>
    <source>
        <strain evidence="9">USBA 82</strain>
    </source>
</reference>
<dbReference type="PROSITE" id="PS50887">
    <property type="entry name" value="GGDEF"/>
    <property type="match status" value="1"/>
</dbReference>
<keyword evidence="5 6" id="KW-0472">Membrane</keyword>
<evidence type="ECO:0000256" key="6">
    <source>
        <dbReference type="SAM" id="Phobius"/>
    </source>
</evidence>
<dbReference type="OrthoDB" id="2537at2"/>
<keyword evidence="8" id="KW-0808">Transferase</keyword>
<dbReference type="RefSeq" id="WP_085545732.1">
    <property type="nucleotide sequence ID" value="NZ_FXBB01000059.1"/>
</dbReference>
<keyword evidence="3 6" id="KW-0812">Transmembrane</keyword>
<evidence type="ECO:0000259" key="7">
    <source>
        <dbReference type="PROSITE" id="PS50887"/>
    </source>
</evidence>
<dbReference type="InterPro" id="IPR043128">
    <property type="entry name" value="Rev_trsase/Diguanyl_cyclase"/>
</dbReference>
<evidence type="ECO:0000256" key="3">
    <source>
        <dbReference type="ARBA" id="ARBA00022692"/>
    </source>
</evidence>
<feature type="domain" description="GGDEF" evidence="7">
    <location>
        <begin position="467"/>
        <end position="598"/>
    </location>
</feature>
<feature type="transmembrane region" description="Helical" evidence="6">
    <location>
        <begin position="344"/>
        <end position="367"/>
    </location>
</feature>
<accession>A0A1X7LDK4</accession>
<proteinExistence type="predicted"/>
<sequence length="598" mass="65898">MIFKTKGMSLHRTIIGAFIAVCLFSSGVAGFVVYRVGHRTVDRFARQIRSDTTSKIKEYLKDFLSHPMVINGINVSLMEQGRLSPDDPIALEELFKREIELYPTVSSVYFGNMEGGLINSGREDSDRKYVIETEGFKAGTFKKIALDDRGNRGELLSSFPGFDARTRPWFIKALETGAPFWSEVYVLFSGHDMAISASYPVYVDGKPVGVMATDLSLSRVSSFLRSIGGGGSGISFIVDRAGRLIASSESLPILTPSRDGVPVDRHTALTYPHPAVQEAARTVESSGGWGSIKGIDLFDFKFNANKMYLQVTPFIDDRGIDWVVAVVIPERDLAPGIIADRGSFISLTLGLVLFAVLLGMVVARFFIVPMSLLEGAISAMSKDSKTDPLVFSSQFKEVSLIIESFNRMAARMHSAMNGLKEEIARRERVEKALTVEATTDFLTGLANRRSFMERLKIEVARIRRYRGVGSLLLLDIDRFKNINDNYGHNVGDQVLAGLGELLSSVVREGDLPGRIGGEEFLIFLSETSVEGAGHFAERLRQTIKKRTTPTDEGAVSFTVSIGITQLSPDDISIDQIIARADQAMYRAKELGRDRVEIG</sequence>
<keyword evidence="2" id="KW-1003">Cell membrane</keyword>
<evidence type="ECO:0000313" key="9">
    <source>
        <dbReference type="Proteomes" id="UP000193355"/>
    </source>
</evidence>
<evidence type="ECO:0000256" key="1">
    <source>
        <dbReference type="ARBA" id="ARBA00004651"/>
    </source>
</evidence>
<dbReference type="Gene3D" id="6.10.340.10">
    <property type="match status" value="1"/>
</dbReference>
<dbReference type="SMART" id="SM00267">
    <property type="entry name" value="GGDEF"/>
    <property type="match status" value="1"/>
</dbReference>
<dbReference type="CDD" id="cd01949">
    <property type="entry name" value="GGDEF"/>
    <property type="match status" value="1"/>
</dbReference>
<evidence type="ECO:0000256" key="2">
    <source>
        <dbReference type="ARBA" id="ARBA00022475"/>
    </source>
</evidence>
<dbReference type="Pfam" id="PF00990">
    <property type="entry name" value="GGDEF"/>
    <property type="match status" value="1"/>
</dbReference>
<dbReference type="AlphaFoldDB" id="A0A1X7LDK4"/>
<dbReference type="InterPro" id="IPR050469">
    <property type="entry name" value="Diguanylate_Cyclase"/>
</dbReference>
<evidence type="ECO:0000313" key="8">
    <source>
        <dbReference type="EMBL" id="SMG51946.1"/>
    </source>
</evidence>
<dbReference type="PANTHER" id="PTHR45138">
    <property type="entry name" value="REGULATORY COMPONENTS OF SENSORY TRANSDUCTION SYSTEM"/>
    <property type="match status" value="1"/>
</dbReference>
<evidence type="ECO:0000256" key="4">
    <source>
        <dbReference type="ARBA" id="ARBA00022989"/>
    </source>
</evidence>
<dbReference type="InterPro" id="IPR029151">
    <property type="entry name" value="Sensor-like_sf"/>
</dbReference>
<dbReference type="Proteomes" id="UP000193355">
    <property type="component" value="Unassembled WGS sequence"/>
</dbReference>
<dbReference type="GO" id="GO:0043709">
    <property type="term" value="P:cell adhesion involved in single-species biofilm formation"/>
    <property type="evidence" value="ECO:0007669"/>
    <property type="project" value="TreeGrafter"/>
</dbReference>
<keyword evidence="8" id="KW-0418">Kinase</keyword>
<dbReference type="InterPro" id="IPR033479">
    <property type="entry name" value="dCache_1"/>
</dbReference>
<evidence type="ECO:0000256" key="5">
    <source>
        <dbReference type="ARBA" id="ARBA00023136"/>
    </source>
</evidence>
<dbReference type="Pfam" id="PF02743">
    <property type="entry name" value="dCache_1"/>
    <property type="match status" value="1"/>
</dbReference>
<dbReference type="GO" id="GO:0005886">
    <property type="term" value="C:plasma membrane"/>
    <property type="evidence" value="ECO:0007669"/>
    <property type="project" value="UniProtKB-SubCell"/>
</dbReference>
<dbReference type="NCBIfam" id="TIGR00254">
    <property type="entry name" value="GGDEF"/>
    <property type="match status" value="1"/>
</dbReference>
<dbReference type="PANTHER" id="PTHR45138:SF9">
    <property type="entry name" value="DIGUANYLATE CYCLASE DGCM-RELATED"/>
    <property type="match status" value="1"/>
</dbReference>
<dbReference type="InterPro" id="IPR000160">
    <property type="entry name" value="GGDEF_dom"/>
</dbReference>
<dbReference type="SUPFAM" id="SSF55073">
    <property type="entry name" value="Nucleotide cyclase"/>
    <property type="match status" value="1"/>
</dbReference>
<dbReference type="CDD" id="cd12913">
    <property type="entry name" value="PDC1_MCP_like"/>
    <property type="match status" value="1"/>
</dbReference>
<dbReference type="EMBL" id="FXBB01000059">
    <property type="protein sequence ID" value="SMG51946.1"/>
    <property type="molecule type" value="Genomic_DNA"/>
</dbReference>